<dbReference type="Proteomes" id="UP000028630">
    <property type="component" value="Unassembled WGS sequence"/>
</dbReference>
<keyword evidence="3" id="KW-1185">Reference proteome</keyword>
<evidence type="ECO:0000313" key="3">
    <source>
        <dbReference type="Proteomes" id="UP000028630"/>
    </source>
</evidence>
<proteinExistence type="predicted"/>
<reference evidence="3" key="1">
    <citation type="submission" date="2014-05" db="EMBL/GenBank/DDBJ databases">
        <title>ATOL: Assembling a taxonomically balanced genome-scale reconstruction of the evolutionary history of the Enterobacteriaceae.</title>
        <authorList>
            <person name="Plunkett G. III"/>
            <person name="Neeno-Eckwall E.C."/>
            <person name="Glasner J.D."/>
            <person name="Perna N.T."/>
        </authorList>
    </citation>
    <scope>NUCLEOTIDE SEQUENCE [LARGE SCALE GENOMIC DNA]</scope>
    <source>
        <strain evidence="3">ATCC 49490</strain>
    </source>
</reference>
<keyword evidence="1" id="KW-0812">Transmembrane</keyword>
<evidence type="ECO:0000256" key="1">
    <source>
        <dbReference type="SAM" id="Phobius"/>
    </source>
</evidence>
<comment type="caution">
    <text evidence="2">The sequence shown here is derived from an EMBL/GenBank/DDBJ whole genome shotgun (WGS) entry which is preliminary data.</text>
</comment>
<feature type="transmembrane region" description="Helical" evidence="1">
    <location>
        <begin position="6"/>
        <end position="28"/>
    </location>
</feature>
<organism evidence="2 3">
    <name type="scientific">Trabulsiella guamensis ATCC 49490</name>
    <dbReference type="NCBI Taxonomy" id="1005994"/>
    <lineage>
        <taxon>Bacteria</taxon>
        <taxon>Pseudomonadati</taxon>
        <taxon>Pseudomonadota</taxon>
        <taxon>Gammaproteobacteria</taxon>
        <taxon>Enterobacterales</taxon>
        <taxon>Enterobacteriaceae</taxon>
        <taxon>Trabulsiella</taxon>
    </lineage>
</organism>
<name>A0A085A8B0_9ENTR</name>
<dbReference type="AlphaFoldDB" id="A0A085A8B0"/>
<gene>
    <name evidence="2" type="ORF">GTGU_02606</name>
</gene>
<keyword evidence="1" id="KW-0472">Membrane</keyword>
<protein>
    <submittedName>
        <fullName evidence="2">Uncharacterized protein</fullName>
    </submittedName>
</protein>
<keyword evidence="1" id="KW-1133">Transmembrane helix</keyword>
<sequence>MQMKTRYYACVLFPYILLVLAFAPIKFWHGKKDRAMV</sequence>
<evidence type="ECO:0000313" key="2">
    <source>
        <dbReference type="EMBL" id="KFC06455.1"/>
    </source>
</evidence>
<accession>A0A085A8B0</accession>
<dbReference type="EMBL" id="JMTB01000081">
    <property type="protein sequence ID" value="KFC06455.1"/>
    <property type="molecule type" value="Genomic_DNA"/>
</dbReference>